<gene>
    <name evidence="1" type="ORF">R3P38DRAFT_731970</name>
</gene>
<keyword evidence="2" id="KW-1185">Reference proteome</keyword>
<protein>
    <submittedName>
        <fullName evidence="1">Uncharacterized protein</fullName>
    </submittedName>
</protein>
<dbReference type="Proteomes" id="UP001362999">
    <property type="component" value="Unassembled WGS sequence"/>
</dbReference>
<evidence type="ECO:0000313" key="2">
    <source>
        <dbReference type="Proteomes" id="UP001362999"/>
    </source>
</evidence>
<evidence type="ECO:0000313" key="1">
    <source>
        <dbReference type="EMBL" id="KAK7033806.1"/>
    </source>
</evidence>
<accession>A0AAW0C3P8</accession>
<proteinExistence type="predicted"/>
<sequence length="383" mass="43728">MSSEDPEFPILDEDEDVHTEMVSPGCTRTSSFFANSHNFTIKGGHFAIHNHVSAEQGVPRGRPKAFREIDWCDIFLEDNLDVVRARVASSGRCSVLRNIYSAKIEGQHNPDKTIVIYEGDDAKQTWYQDISKYLRVRHPRVLQLFGLSYSGGMYAAIFHRQNIVPIEPLFEDYSREPITKLYFLAFLHDTFLYHSAELARMLQVQKLTTPDDCSLWLNTARQLYIELGRRESFFHYGVNYGDLGPAHIQQPLSVTSTGLIPAHKFLEIIEDLTLKQFYYNLMPEQSFHFTLENGTSVKIRPGSVIGLCLPQHERLTADEIQLSLLNEYASRDVKEVAFLNELEGADFDLSIQGQGRMMENGWIRANSVSSPTAKSLPYHPTFQ</sequence>
<comment type="caution">
    <text evidence="1">The sequence shown here is derived from an EMBL/GenBank/DDBJ whole genome shotgun (WGS) entry which is preliminary data.</text>
</comment>
<dbReference type="AlphaFoldDB" id="A0AAW0C3P8"/>
<organism evidence="1 2">
    <name type="scientific">Favolaschia claudopus</name>
    <dbReference type="NCBI Taxonomy" id="2862362"/>
    <lineage>
        <taxon>Eukaryota</taxon>
        <taxon>Fungi</taxon>
        <taxon>Dikarya</taxon>
        <taxon>Basidiomycota</taxon>
        <taxon>Agaricomycotina</taxon>
        <taxon>Agaricomycetes</taxon>
        <taxon>Agaricomycetidae</taxon>
        <taxon>Agaricales</taxon>
        <taxon>Marasmiineae</taxon>
        <taxon>Mycenaceae</taxon>
        <taxon>Favolaschia</taxon>
    </lineage>
</organism>
<name>A0AAW0C3P8_9AGAR</name>
<reference evidence="1 2" key="1">
    <citation type="journal article" date="2024" name="J Genomics">
        <title>Draft genome sequencing and assembly of Favolaschia claudopus CIRM-BRFM 2984 isolated from oak limbs.</title>
        <authorList>
            <person name="Navarro D."/>
            <person name="Drula E."/>
            <person name="Chaduli D."/>
            <person name="Cazenave R."/>
            <person name="Ahrendt S."/>
            <person name="Wang J."/>
            <person name="Lipzen A."/>
            <person name="Daum C."/>
            <person name="Barry K."/>
            <person name="Grigoriev I.V."/>
            <person name="Favel A."/>
            <person name="Rosso M.N."/>
            <person name="Martin F."/>
        </authorList>
    </citation>
    <scope>NUCLEOTIDE SEQUENCE [LARGE SCALE GENOMIC DNA]</scope>
    <source>
        <strain evidence="1 2">CIRM-BRFM 2984</strain>
    </source>
</reference>
<dbReference type="EMBL" id="JAWWNJ010000022">
    <property type="protein sequence ID" value="KAK7033806.1"/>
    <property type="molecule type" value="Genomic_DNA"/>
</dbReference>